<organism evidence="1 2">
    <name type="scientific">Solirubrobacter ginsenosidimutans</name>
    <dbReference type="NCBI Taxonomy" id="490573"/>
    <lineage>
        <taxon>Bacteria</taxon>
        <taxon>Bacillati</taxon>
        <taxon>Actinomycetota</taxon>
        <taxon>Thermoleophilia</taxon>
        <taxon>Solirubrobacterales</taxon>
        <taxon>Solirubrobacteraceae</taxon>
        <taxon>Solirubrobacter</taxon>
    </lineage>
</organism>
<name>A0A9X3S7P2_9ACTN</name>
<dbReference type="AlphaFoldDB" id="A0A9X3S7P2"/>
<dbReference type="EMBL" id="JAPDOD010000062">
    <property type="protein sequence ID" value="MDA0166276.1"/>
    <property type="molecule type" value="Genomic_DNA"/>
</dbReference>
<dbReference type="Proteomes" id="UP001149140">
    <property type="component" value="Unassembled WGS sequence"/>
</dbReference>
<evidence type="ECO:0000313" key="2">
    <source>
        <dbReference type="Proteomes" id="UP001149140"/>
    </source>
</evidence>
<dbReference type="RefSeq" id="WP_270045534.1">
    <property type="nucleotide sequence ID" value="NZ_JAPDOD010000062.1"/>
</dbReference>
<dbReference type="InterPro" id="IPR010667">
    <property type="entry name" value="Phage_T4_Gp19"/>
</dbReference>
<dbReference type="PANTHER" id="PTHR38009:SF1">
    <property type="entry name" value="CONSERVED HYPOTHETICAL PHAGE TAIL PROTEIN"/>
    <property type="match status" value="1"/>
</dbReference>
<keyword evidence="2" id="KW-1185">Reference proteome</keyword>
<accession>A0A9X3S7P2</accession>
<dbReference type="InterPro" id="IPR011747">
    <property type="entry name" value="CHP02241"/>
</dbReference>
<dbReference type="NCBIfam" id="TIGR02241">
    <property type="entry name" value="conserved hypothetical phage tail region protein"/>
    <property type="match status" value="1"/>
</dbReference>
<sequence length="149" mass="16573">MPFRERPYSQFNFVVDFGTDPKSAQAGFQEVSGLGMEITVAEYRNGNEGDNTARKITGTYKVPDVTCKRGVIGDSTLYDWLNDVRNGSQEALRSVTIQLLSEDRATVAQTWKLTNARPIKYTGPQLSGKGTDVAIEELVLASERLEMEF</sequence>
<protein>
    <submittedName>
        <fullName evidence="1">Phage tail protein</fullName>
    </submittedName>
</protein>
<gene>
    <name evidence="1" type="ORF">OM076_38785</name>
</gene>
<reference evidence="1" key="1">
    <citation type="submission" date="2022-10" db="EMBL/GenBank/DDBJ databases">
        <title>The WGS of Solirubrobacter ginsenosidimutans DSM 21036.</title>
        <authorList>
            <person name="Jiang Z."/>
        </authorList>
    </citation>
    <scope>NUCLEOTIDE SEQUENCE</scope>
    <source>
        <strain evidence="1">DSM 21036</strain>
    </source>
</reference>
<dbReference type="GO" id="GO:0005198">
    <property type="term" value="F:structural molecule activity"/>
    <property type="evidence" value="ECO:0007669"/>
    <property type="project" value="InterPro"/>
</dbReference>
<comment type="caution">
    <text evidence="1">The sequence shown here is derived from an EMBL/GenBank/DDBJ whole genome shotgun (WGS) entry which is preliminary data.</text>
</comment>
<proteinExistence type="predicted"/>
<dbReference type="PANTHER" id="PTHR38009">
    <property type="entry name" value="CONSERVED HYPOTHETICAL PHAGE TAIL PROTEIN"/>
    <property type="match status" value="1"/>
</dbReference>
<evidence type="ECO:0000313" key="1">
    <source>
        <dbReference type="EMBL" id="MDA0166276.1"/>
    </source>
</evidence>
<dbReference type="Pfam" id="PF06841">
    <property type="entry name" value="Phage_T4_gp19"/>
    <property type="match status" value="1"/>
</dbReference>